<evidence type="ECO:0000313" key="2">
    <source>
        <dbReference type="Proteomes" id="UP000504636"/>
    </source>
</evidence>
<dbReference type="GeneID" id="54459031"/>
<evidence type="ECO:0000313" key="1">
    <source>
        <dbReference type="EMBL" id="KAF2809078.1"/>
    </source>
</evidence>
<protein>
    <submittedName>
        <fullName evidence="1 3">Uncharacterized protein</fullName>
    </submittedName>
</protein>
<reference evidence="3" key="3">
    <citation type="submission" date="2025-04" db="UniProtKB">
        <authorList>
            <consortium name="RefSeq"/>
        </authorList>
    </citation>
    <scope>IDENTIFICATION</scope>
    <source>
        <strain evidence="3">CBS 304.34</strain>
    </source>
</reference>
<accession>A0A6A6YKL0</accession>
<sequence>MLSDWVCSSSAEKPHLVFTQAPFSEPYVSATELADTLHDRTKALVVNACNESSLTGELGIQMIRVFLNQYVDCIAATSYRLEVTPAKIYYPTFYMSLLLNGSLNKAAAEGRHALRKNLRRQGDEERDDHYVHWNWSIYPDIQVGEDPAPSFRLLFLMLLECIPRIIAIFCAFISSNRDMWRCTQAERYPMYNVHRNFKKIESHVCSAKQFNVPGITLEALDIEYQLRKDENLSIYLHPPHKNALHGLSSIKNLVRTMVRIWVETNFVAEAVVLSVKEMLKLSESLKERKITRYDAKFRKRSGKPRKDQAEWCWYQADNVQGRKQPEVKSMLVIEDIQSLVEDKSKRQEKVLNRIRQVAGQMEGRFFVITIGGLLENEWRTSLPNSFADGAIGKKWVRPTVMMIPYNNNSELSATFK</sequence>
<reference evidence="3" key="2">
    <citation type="submission" date="2020-04" db="EMBL/GenBank/DDBJ databases">
        <authorList>
            <consortium name="NCBI Genome Project"/>
        </authorList>
    </citation>
    <scope>NUCLEOTIDE SEQUENCE</scope>
    <source>
        <strain evidence="3">CBS 304.34</strain>
    </source>
</reference>
<reference evidence="1 3" key="1">
    <citation type="journal article" date="2020" name="Stud. Mycol.">
        <title>101 Dothideomycetes genomes: a test case for predicting lifestyles and emergence of pathogens.</title>
        <authorList>
            <person name="Haridas S."/>
            <person name="Albert R."/>
            <person name="Binder M."/>
            <person name="Bloem J."/>
            <person name="Labutti K."/>
            <person name="Salamov A."/>
            <person name="Andreopoulos B."/>
            <person name="Baker S."/>
            <person name="Barry K."/>
            <person name="Bills G."/>
            <person name="Bluhm B."/>
            <person name="Cannon C."/>
            <person name="Castanera R."/>
            <person name="Culley D."/>
            <person name="Daum C."/>
            <person name="Ezra D."/>
            <person name="Gonzalez J."/>
            <person name="Henrissat B."/>
            <person name="Kuo A."/>
            <person name="Liang C."/>
            <person name="Lipzen A."/>
            <person name="Lutzoni F."/>
            <person name="Magnuson J."/>
            <person name="Mondo S."/>
            <person name="Nolan M."/>
            <person name="Ohm R."/>
            <person name="Pangilinan J."/>
            <person name="Park H.-J."/>
            <person name="Ramirez L."/>
            <person name="Alfaro M."/>
            <person name="Sun H."/>
            <person name="Tritt A."/>
            <person name="Yoshinaga Y."/>
            <person name="Zwiers L.-H."/>
            <person name="Turgeon B."/>
            <person name="Goodwin S."/>
            <person name="Spatafora J."/>
            <person name="Crous P."/>
            <person name="Grigoriev I."/>
        </authorList>
    </citation>
    <scope>NUCLEOTIDE SEQUENCE</scope>
    <source>
        <strain evidence="1 3">CBS 304.34</strain>
    </source>
</reference>
<organism evidence="1">
    <name type="scientific">Mytilinidion resinicola</name>
    <dbReference type="NCBI Taxonomy" id="574789"/>
    <lineage>
        <taxon>Eukaryota</taxon>
        <taxon>Fungi</taxon>
        <taxon>Dikarya</taxon>
        <taxon>Ascomycota</taxon>
        <taxon>Pezizomycotina</taxon>
        <taxon>Dothideomycetes</taxon>
        <taxon>Pleosporomycetidae</taxon>
        <taxon>Mytilinidiales</taxon>
        <taxon>Mytilinidiaceae</taxon>
        <taxon>Mytilinidion</taxon>
    </lineage>
</organism>
<keyword evidence="2" id="KW-1185">Reference proteome</keyword>
<name>A0A6A6YKL0_9PEZI</name>
<gene>
    <name evidence="1 3" type="ORF">BDZ99DRAFT_44990</name>
</gene>
<evidence type="ECO:0000313" key="3">
    <source>
        <dbReference type="RefSeq" id="XP_033576042.1"/>
    </source>
</evidence>
<dbReference type="RefSeq" id="XP_033576042.1">
    <property type="nucleotide sequence ID" value="XM_033718138.1"/>
</dbReference>
<proteinExistence type="predicted"/>
<dbReference type="AlphaFoldDB" id="A0A6A6YKL0"/>
<dbReference type="EMBL" id="MU003702">
    <property type="protein sequence ID" value="KAF2809078.1"/>
    <property type="molecule type" value="Genomic_DNA"/>
</dbReference>
<dbReference type="OrthoDB" id="5303793at2759"/>
<dbReference type="Proteomes" id="UP000504636">
    <property type="component" value="Unplaced"/>
</dbReference>